<dbReference type="Proteomes" id="UP000231358">
    <property type="component" value="Unassembled WGS sequence"/>
</dbReference>
<reference evidence="8 9" key="1">
    <citation type="submission" date="2017-05" db="EMBL/GenBank/DDBJ databases">
        <title>Genome sequence for an aflatoxigenic pathogen of Argentinian peanut, Aspergillus arachidicola.</title>
        <authorList>
            <person name="Moore G."/>
            <person name="Beltz S.B."/>
            <person name="Mack B.M."/>
        </authorList>
    </citation>
    <scope>NUCLEOTIDE SEQUENCE [LARGE SCALE GENOMIC DNA]</scope>
    <source>
        <strain evidence="8 9">CBS 117610</strain>
    </source>
</reference>
<feature type="compositionally biased region" description="Polar residues" evidence="5">
    <location>
        <begin position="222"/>
        <end position="242"/>
    </location>
</feature>
<protein>
    <recommendedName>
        <fullName evidence="10">Glycophorin A domain protein</fullName>
    </recommendedName>
</protein>
<evidence type="ECO:0000256" key="2">
    <source>
        <dbReference type="ARBA" id="ARBA00022692"/>
    </source>
</evidence>
<dbReference type="Gene3D" id="1.20.5.510">
    <property type="entry name" value="Single helix bin"/>
    <property type="match status" value="1"/>
</dbReference>
<evidence type="ECO:0000256" key="3">
    <source>
        <dbReference type="ARBA" id="ARBA00022989"/>
    </source>
</evidence>
<keyword evidence="3 6" id="KW-1133">Transmembrane helix</keyword>
<sequence length="242" mass="25785">MSSKSQAGYPNRRAGSCLSNESGHHTWDKWWTCCPPGTTYEDHNHNTRCQLSTTTGEVPEQCANSSSILWWKDDYFCCEPQLVGFANEAGSFGCSTQSDVYNGYSNGTMINANQRPQTASPTSSATPSATSSTASSESSGSSTNKGAIAGGVVGGVCGVLIIIGIIWFLLRRRRLLSASRDPSKPALPPGLKYGHEAAELGGSDNIRSELYGSPVERELPTDIQSRQELPGSATKQSPSEPS</sequence>
<feature type="region of interest" description="Disordered" evidence="5">
    <location>
        <begin position="180"/>
        <end position="242"/>
    </location>
</feature>
<evidence type="ECO:0008006" key="10">
    <source>
        <dbReference type="Google" id="ProtNLM"/>
    </source>
</evidence>
<accession>A0A2G7FEZ2</accession>
<dbReference type="EMBL" id="NEXV01000702">
    <property type="protein sequence ID" value="PIG79204.1"/>
    <property type="molecule type" value="Genomic_DNA"/>
</dbReference>
<dbReference type="GO" id="GO:0016020">
    <property type="term" value="C:membrane"/>
    <property type="evidence" value="ECO:0007669"/>
    <property type="project" value="UniProtKB-SubCell"/>
</dbReference>
<reference evidence="7" key="2">
    <citation type="submission" date="2019-04" db="EMBL/GenBank/DDBJ databases">
        <title>Friends and foes A comparative genomics study of 23 Aspergillus species from section Flavi.</title>
        <authorList>
            <consortium name="DOE Joint Genome Institute"/>
            <person name="Kjaerbolling I."/>
            <person name="Vesth T."/>
            <person name="Frisvad J.C."/>
            <person name="Nybo J.L."/>
            <person name="Theobald S."/>
            <person name="Kildgaard S."/>
            <person name="Isbrandt T."/>
            <person name="Kuo A."/>
            <person name="Sato A."/>
            <person name="Lyhne E.K."/>
            <person name="Kogle M.E."/>
            <person name="Wiebenga A."/>
            <person name="Kun R.S."/>
            <person name="Lubbers R.J."/>
            <person name="Makela M.R."/>
            <person name="Barry K."/>
            <person name="Chovatia M."/>
            <person name="Clum A."/>
            <person name="Daum C."/>
            <person name="Haridas S."/>
            <person name="He G."/>
            <person name="LaButti K."/>
            <person name="Lipzen A."/>
            <person name="Mondo S."/>
            <person name="Riley R."/>
            <person name="Salamov A."/>
            <person name="Simmons B.A."/>
            <person name="Magnuson J.K."/>
            <person name="Henrissat B."/>
            <person name="Mortensen U.H."/>
            <person name="Larsen T.O."/>
            <person name="Devries R.P."/>
            <person name="Grigoriev I.V."/>
            <person name="Machida M."/>
            <person name="Baker S.E."/>
            <person name="Andersen M.R."/>
        </authorList>
    </citation>
    <scope>NUCLEOTIDE SEQUENCE</scope>
    <source>
        <strain evidence="7">CBS 117612</strain>
    </source>
</reference>
<proteinExistence type="predicted"/>
<dbReference type="AlphaFoldDB" id="A0A2G7FEZ2"/>
<dbReference type="GO" id="GO:0071944">
    <property type="term" value="C:cell periphery"/>
    <property type="evidence" value="ECO:0007669"/>
    <property type="project" value="UniProtKB-ARBA"/>
</dbReference>
<feature type="region of interest" description="Disordered" evidence="5">
    <location>
        <begin position="107"/>
        <end position="144"/>
    </location>
</feature>
<evidence type="ECO:0000313" key="8">
    <source>
        <dbReference type="EMBL" id="PIG79204.1"/>
    </source>
</evidence>
<name>A0A2G7FEZ2_9EURO</name>
<dbReference type="InterPro" id="IPR051694">
    <property type="entry name" value="Immunoregulatory_rcpt-like"/>
</dbReference>
<evidence type="ECO:0000313" key="9">
    <source>
        <dbReference type="Proteomes" id="UP000231358"/>
    </source>
</evidence>
<evidence type="ECO:0000256" key="1">
    <source>
        <dbReference type="ARBA" id="ARBA00004167"/>
    </source>
</evidence>
<dbReference type="Proteomes" id="UP000325558">
    <property type="component" value="Unassembled WGS sequence"/>
</dbReference>
<dbReference type="EMBL" id="ML737192">
    <property type="protein sequence ID" value="KAE8336631.1"/>
    <property type="molecule type" value="Genomic_DNA"/>
</dbReference>
<keyword evidence="2 6" id="KW-0812">Transmembrane</keyword>
<evidence type="ECO:0000256" key="6">
    <source>
        <dbReference type="SAM" id="Phobius"/>
    </source>
</evidence>
<keyword evidence="9" id="KW-1185">Reference proteome</keyword>
<gene>
    <name evidence="8" type="ORF">AARAC_010505</name>
    <name evidence="7" type="ORF">BDV24DRAFT_168066</name>
</gene>
<comment type="subcellular location">
    <subcellularLocation>
        <location evidence="1">Membrane</location>
        <topology evidence="1">Single-pass membrane protein</topology>
    </subcellularLocation>
</comment>
<organism evidence="8 9">
    <name type="scientific">Aspergillus arachidicola</name>
    <dbReference type="NCBI Taxonomy" id="656916"/>
    <lineage>
        <taxon>Eukaryota</taxon>
        <taxon>Fungi</taxon>
        <taxon>Dikarya</taxon>
        <taxon>Ascomycota</taxon>
        <taxon>Pezizomycotina</taxon>
        <taxon>Eurotiomycetes</taxon>
        <taxon>Eurotiomycetidae</taxon>
        <taxon>Eurotiales</taxon>
        <taxon>Aspergillaceae</taxon>
        <taxon>Aspergillus</taxon>
        <taxon>Aspergillus subgen. Circumdati</taxon>
    </lineage>
</organism>
<dbReference type="PANTHER" id="PTHR15549">
    <property type="entry name" value="PAIRED IMMUNOGLOBULIN-LIKE TYPE 2 RECEPTOR"/>
    <property type="match status" value="1"/>
</dbReference>
<dbReference type="STRING" id="656916.A0A2G7FEZ2"/>
<feature type="transmembrane region" description="Helical" evidence="6">
    <location>
        <begin position="147"/>
        <end position="170"/>
    </location>
</feature>
<dbReference type="PANTHER" id="PTHR15549:SF27">
    <property type="entry name" value="CHITIN-BINDING TYPE-1 DOMAIN-CONTAINING PROTEIN"/>
    <property type="match status" value="1"/>
</dbReference>
<feature type="compositionally biased region" description="Low complexity" evidence="5">
    <location>
        <begin position="118"/>
        <end position="144"/>
    </location>
</feature>
<evidence type="ECO:0000256" key="5">
    <source>
        <dbReference type="SAM" id="MobiDB-lite"/>
    </source>
</evidence>
<evidence type="ECO:0000256" key="4">
    <source>
        <dbReference type="ARBA" id="ARBA00023136"/>
    </source>
</evidence>
<evidence type="ECO:0000313" key="7">
    <source>
        <dbReference type="EMBL" id="KAE8336631.1"/>
    </source>
</evidence>
<feature type="compositionally biased region" description="Polar residues" evidence="5">
    <location>
        <begin position="107"/>
        <end position="117"/>
    </location>
</feature>
<keyword evidence="4 6" id="KW-0472">Membrane</keyword>